<dbReference type="Proteomes" id="UP000019141">
    <property type="component" value="Unassembled WGS sequence"/>
</dbReference>
<evidence type="ECO:0000259" key="7">
    <source>
        <dbReference type="PROSITE" id="PS52015"/>
    </source>
</evidence>
<dbReference type="InterPro" id="IPR037682">
    <property type="entry name" value="TonB_C"/>
</dbReference>
<evidence type="ECO:0000256" key="2">
    <source>
        <dbReference type="ARBA" id="ARBA00022692"/>
    </source>
</evidence>
<keyword evidence="9" id="KW-1185">Reference proteome</keyword>
<dbReference type="NCBIfam" id="TIGR01352">
    <property type="entry name" value="tonB_Cterm"/>
    <property type="match status" value="1"/>
</dbReference>
<dbReference type="Pfam" id="PF13103">
    <property type="entry name" value="TonB_2"/>
    <property type="match status" value="1"/>
</dbReference>
<dbReference type="EMBL" id="AZHW01001075">
    <property type="protein sequence ID" value="ETW94376.1"/>
    <property type="molecule type" value="Genomic_DNA"/>
</dbReference>
<evidence type="ECO:0000256" key="6">
    <source>
        <dbReference type="SAM" id="Phobius"/>
    </source>
</evidence>
<accession>W4LAP3</accession>
<sequence length="300" mass="32373">MAGRKQTREPRAASLLVSVMFHVLAGLGVAASSWWWGAPTLEAWKTHTVSLVDAPLSLKQPASMPLSAPAQAPPPPQVEVKSPVPPPPPKPVVKTSPSPKPVPKPPAPSPKPKVAKPVSKPKPKAPPRAKPAPAKPAPPPQTASSKEARSAVEALRQRQAEREQKQQRAAAARQQAASDRVAALRDQLKQQEAVGSAAVTSAGVQRVRLMAYQDRLRAKIIETWILPLSAEQTRDLQATAQFQVTRNGRVVQLELVKPSGNTLFDASLLRAIRRASPLPALPDDYPIDILEVEMRFRANS</sequence>
<keyword evidence="4 6" id="KW-0472">Membrane</keyword>
<dbReference type="PROSITE" id="PS52015">
    <property type="entry name" value="TONB_CTD"/>
    <property type="match status" value="1"/>
</dbReference>
<keyword evidence="2 6" id="KW-0812">Transmembrane</keyword>
<keyword evidence="3 6" id="KW-1133">Transmembrane helix</keyword>
<reference evidence="8 9" key="1">
    <citation type="journal article" date="2014" name="Nature">
        <title>An environmental bacterial taxon with a large and distinct metabolic repertoire.</title>
        <authorList>
            <person name="Wilson M.C."/>
            <person name="Mori T."/>
            <person name="Ruckert C."/>
            <person name="Uria A.R."/>
            <person name="Helf M.J."/>
            <person name="Takada K."/>
            <person name="Gernert C."/>
            <person name="Steffens U.A."/>
            <person name="Heycke N."/>
            <person name="Schmitt S."/>
            <person name="Rinke C."/>
            <person name="Helfrich E.J."/>
            <person name="Brachmann A.O."/>
            <person name="Gurgui C."/>
            <person name="Wakimoto T."/>
            <person name="Kracht M."/>
            <person name="Crusemann M."/>
            <person name="Hentschel U."/>
            <person name="Abe I."/>
            <person name="Matsunaga S."/>
            <person name="Kalinowski J."/>
            <person name="Takeyama H."/>
            <person name="Piel J."/>
        </authorList>
    </citation>
    <scope>NUCLEOTIDE SEQUENCE [LARGE SCALE GENOMIC DNA]</scope>
    <source>
        <strain evidence="9">TSY1</strain>
    </source>
</reference>
<proteinExistence type="predicted"/>
<comment type="caution">
    <text evidence="8">The sequence shown here is derived from an EMBL/GenBank/DDBJ whole genome shotgun (WGS) entry which is preliminary data.</text>
</comment>
<feature type="domain" description="TonB C-terminal" evidence="7">
    <location>
        <begin position="210"/>
        <end position="300"/>
    </location>
</feature>
<feature type="compositionally biased region" description="Basic and acidic residues" evidence="5">
    <location>
        <begin position="146"/>
        <end position="166"/>
    </location>
</feature>
<dbReference type="GO" id="GO:0055085">
    <property type="term" value="P:transmembrane transport"/>
    <property type="evidence" value="ECO:0007669"/>
    <property type="project" value="InterPro"/>
</dbReference>
<dbReference type="PRINTS" id="PR01217">
    <property type="entry name" value="PRICHEXTENSN"/>
</dbReference>
<name>W4LAP3_ENTF1</name>
<feature type="compositionally biased region" description="Pro residues" evidence="5">
    <location>
        <begin position="98"/>
        <end position="111"/>
    </location>
</feature>
<feature type="region of interest" description="Disordered" evidence="5">
    <location>
        <begin position="63"/>
        <end position="178"/>
    </location>
</feature>
<evidence type="ECO:0000256" key="1">
    <source>
        <dbReference type="ARBA" id="ARBA00004167"/>
    </source>
</evidence>
<comment type="subcellular location">
    <subcellularLocation>
        <location evidence="1">Membrane</location>
        <topology evidence="1">Single-pass membrane protein</topology>
    </subcellularLocation>
</comment>
<evidence type="ECO:0000256" key="5">
    <source>
        <dbReference type="SAM" id="MobiDB-lite"/>
    </source>
</evidence>
<dbReference type="InterPro" id="IPR006260">
    <property type="entry name" value="TonB/TolA_C"/>
</dbReference>
<protein>
    <recommendedName>
        <fullName evidence="7">TonB C-terminal domain-containing protein</fullName>
    </recommendedName>
</protein>
<evidence type="ECO:0000256" key="4">
    <source>
        <dbReference type="ARBA" id="ARBA00023136"/>
    </source>
</evidence>
<dbReference type="HOGENOM" id="CLU_926485_0_0_7"/>
<organism evidence="8 9">
    <name type="scientific">Entotheonella factor</name>
    <dbReference type="NCBI Taxonomy" id="1429438"/>
    <lineage>
        <taxon>Bacteria</taxon>
        <taxon>Pseudomonadati</taxon>
        <taxon>Nitrospinota/Tectimicrobiota group</taxon>
        <taxon>Candidatus Tectimicrobiota</taxon>
        <taxon>Candidatus Entotheonellia</taxon>
        <taxon>Candidatus Entotheonellales</taxon>
        <taxon>Candidatus Entotheonellaceae</taxon>
        <taxon>Candidatus Entotheonella</taxon>
    </lineage>
</organism>
<gene>
    <name evidence="8" type="ORF">ETSY1_35140</name>
</gene>
<dbReference type="GO" id="GO:0016020">
    <property type="term" value="C:membrane"/>
    <property type="evidence" value="ECO:0007669"/>
    <property type="project" value="UniProtKB-SubCell"/>
</dbReference>
<evidence type="ECO:0000313" key="8">
    <source>
        <dbReference type="EMBL" id="ETW94376.1"/>
    </source>
</evidence>
<feature type="compositionally biased region" description="Pro residues" evidence="5">
    <location>
        <begin position="71"/>
        <end position="91"/>
    </location>
</feature>
<dbReference type="AlphaFoldDB" id="W4LAP3"/>
<feature type="transmembrane region" description="Helical" evidence="6">
    <location>
        <begin position="12"/>
        <end position="36"/>
    </location>
</feature>
<dbReference type="SUPFAM" id="SSF74653">
    <property type="entry name" value="TolA/TonB C-terminal domain"/>
    <property type="match status" value="1"/>
</dbReference>
<feature type="compositionally biased region" description="Pro residues" evidence="5">
    <location>
        <begin position="128"/>
        <end position="141"/>
    </location>
</feature>
<feature type="compositionally biased region" description="Low complexity" evidence="5">
    <location>
        <begin position="167"/>
        <end position="178"/>
    </location>
</feature>
<evidence type="ECO:0000313" key="9">
    <source>
        <dbReference type="Proteomes" id="UP000019141"/>
    </source>
</evidence>
<dbReference type="Gene3D" id="3.30.1150.10">
    <property type="match status" value="1"/>
</dbReference>
<evidence type="ECO:0000256" key="3">
    <source>
        <dbReference type="ARBA" id="ARBA00022989"/>
    </source>
</evidence>